<organism evidence="1 2">
    <name type="scientific">Didymodactylos carnosus</name>
    <dbReference type="NCBI Taxonomy" id="1234261"/>
    <lineage>
        <taxon>Eukaryota</taxon>
        <taxon>Metazoa</taxon>
        <taxon>Spiralia</taxon>
        <taxon>Gnathifera</taxon>
        <taxon>Rotifera</taxon>
        <taxon>Eurotatoria</taxon>
        <taxon>Bdelloidea</taxon>
        <taxon>Philodinida</taxon>
        <taxon>Philodinidae</taxon>
        <taxon>Didymodactylos</taxon>
    </lineage>
</organism>
<accession>A0A8S2XR50</accession>
<reference evidence="1" key="1">
    <citation type="submission" date="2021-02" db="EMBL/GenBank/DDBJ databases">
        <authorList>
            <person name="Nowell W R."/>
        </authorList>
    </citation>
    <scope>NUCLEOTIDE SEQUENCE</scope>
</reference>
<comment type="caution">
    <text evidence="1">The sequence shown here is derived from an EMBL/GenBank/DDBJ whole genome shotgun (WGS) entry which is preliminary data.</text>
</comment>
<feature type="non-terminal residue" evidence="1">
    <location>
        <position position="219"/>
    </location>
</feature>
<name>A0A8S2XR50_9BILA</name>
<dbReference type="AlphaFoldDB" id="A0A8S2XR50"/>
<protein>
    <submittedName>
        <fullName evidence="1">Uncharacterized protein</fullName>
    </submittedName>
</protein>
<gene>
    <name evidence="1" type="ORF">TMI583_LOCUS48235</name>
</gene>
<dbReference type="EMBL" id="CAJOBA010097307">
    <property type="protein sequence ID" value="CAF4507872.1"/>
    <property type="molecule type" value="Genomic_DNA"/>
</dbReference>
<sequence>EKMDEQQTLLNSSNLLASLNCLYFIHTILHDIYTELGSCHSQLDKISDQYDSEKAKLIDNVSDIDYEIEKICVKRERLFEPGSSEETINIDEELTNLQDEENKLKDKKTRHLSTLKAIERIYENVYTLFLPLRESLKKFQANGWLQTIREYGRRRQENSITELLENISRIYIKEYDLNQTYSSSNKTDEENKQLKSDVLRQFVFNQINFDDINTSHGHS</sequence>
<dbReference type="Proteomes" id="UP000682733">
    <property type="component" value="Unassembled WGS sequence"/>
</dbReference>
<proteinExistence type="predicted"/>
<evidence type="ECO:0000313" key="1">
    <source>
        <dbReference type="EMBL" id="CAF4507872.1"/>
    </source>
</evidence>
<feature type="non-terminal residue" evidence="1">
    <location>
        <position position="1"/>
    </location>
</feature>
<evidence type="ECO:0000313" key="2">
    <source>
        <dbReference type="Proteomes" id="UP000682733"/>
    </source>
</evidence>